<evidence type="ECO:0000313" key="5">
    <source>
        <dbReference type="EMBL" id="HHS52643.1"/>
    </source>
</evidence>
<keyword evidence="1" id="KW-0677">Repeat</keyword>
<keyword evidence="4" id="KW-1133">Transmembrane helix</keyword>
<dbReference type="SMART" id="SM00028">
    <property type="entry name" value="TPR"/>
    <property type="match status" value="4"/>
</dbReference>
<accession>A0A7C6EGR2</accession>
<name>A0A7C6EGR2_UNCW3</name>
<reference evidence="5" key="1">
    <citation type="journal article" date="2020" name="mSystems">
        <title>Genome- and Community-Level Interaction Insights into Carbon Utilization and Element Cycling Functions of Hydrothermarchaeota in Hydrothermal Sediment.</title>
        <authorList>
            <person name="Zhou Z."/>
            <person name="Liu Y."/>
            <person name="Xu W."/>
            <person name="Pan J."/>
            <person name="Luo Z.H."/>
            <person name="Li M."/>
        </authorList>
    </citation>
    <scope>NUCLEOTIDE SEQUENCE [LARGE SCALE GENOMIC DNA]</scope>
    <source>
        <strain evidence="5">SpSt-876</strain>
    </source>
</reference>
<keyword evidence="2 3" id="KW-0802">TPR repeat</keyword>
<dbReference type="SUPFAM" id="SSF48452">
    <property type="entry name" value="TPR-like"/>
    <property type="match status" value="3"/>
</dbReference>
<dbReference type="Gene3D" id="1.25.40.10">
    <property type="entry name" value="Tetratricopeptide repeat domain"/>
    <property type="match status" value="3"/>
</dbReference>
<feature type="transmembrane region" description="Helical" evidence="4">
    <location>
        <begin position="76"/>
        <end position="93"/>
    </location>
</feature>
<dbReference type="InterPro" id="IPR019734">
    <property type="entry name" value="TPR_rpt"/>
</dbReference>
<dbReference type="EMBL" id="DTLI01000173">
    <property type="protein sequence ID" value="HHS52643.1"/>
    <property type="molecule type" value="Genomic_DNA"/>
</dbReference>
<sequence>MNKHKINYQICKATLQGCIFGQKKLITKDKGKTHSASRIPNSKFQIPKSSAATRSMCPPKADKPCPQEAPTIRQKITFFLIPLLFLFFGILHPQDLNQAQRYEAQGKLALARAIYKAYLSERPFNPQVYQGYYRTSFGLNEISEFLTFSLELLKKNPKAPELLIAIGQAYLKLGKKREGLDYLTQVFNIKPDLVGRIATILASEKMFKDAIRFILDYRKLSKRATGYESILIDLYEADGDYQKATREIVQFLNANPAHSPNYEPKLLFYLTKTNPAVIFNELANLTNQELRVKLKSKLYLSQKNYPQALKEIKSLGSPTALYNFAKECEAQEQYQIAVQLYQELGNFSDMARVLRKMGKVTEAVEALKLATGVEAQLELADLLRLELKDYPNAKKNYLSVVKQKPQDQAYYGLVASLISLGELSEAKNYLKEMGKVTDQSLFFLIQIYFYETSFDSAQKYIQQLSHNFPTSPFLNDALAIGILIAEGSEDLPDYAQATFHLAKEQYEEGIKLTQKLIQRTNKVAEYGFLLLAQFYLAKKEPNLALSALQELKQKFPNSPLLPKAKFEQAKIYSEQLKDKVKEKEVLEELIVQFPNSVYAVLARNRLNTDKQKPEPIH</sequence>
<evidence type="ECO:0000256" key="2">
    <source>
        <dbReference type="ARBA" id="ARBA00022803"/>
    </source>
</evidence>
<comment type="caution">
    <text evidence="5">The sequence shown here is derived from an EMBL/GenBank/DDBJ whole genome shotgun (WGS) entry which is preliminary data.</text>
</comment>
<dbReference type="InterPro" id="IPR051012">
    <property type="entry name" value="CellSynth/LPSAsmb/PSIAsmb"/>
</dbReference>
<gene>
    <name evidence="5" type="ORF">ENW73_07255</name>
</gene>
<keyword evidence="4" id="KW-0472">Membrane</keyword>
<dbReference type="Pfam" id="PF13174">
    <property type="entry name" value="TPR_6"/>
    <property type="match status" value="2"/>
</dbReference>
<dbReference type="InterPro" id="IPR011990">
    <property type="entry name" value="TPR-like_helical_dom_sf"/>
</dbReference>
<dbReference type="AlphaFoldDB" id="A0A7C6EGR2"/>
<evidence type="ECO:0000256" key="1">
    <source>
        <dbReference type="ARBA" id="ARBA00022737"/>
    </source>
</evidence>
<organism evidence="5">
    <name type="scientific">candidate division WOR-3 bacterium</name>
    <dbReference type="NCBI Taxonomy" id="2052148"/>
    <lineage>
        <taxon>Bacteria</taxon>
        <taxon>Bacteria division WOR-3</taxon>
    </lineage>
</organism>
<protein>
    <submittedName>
        <fullName evidence="5">Tetratricopeptide repeat protein</fullName>
    </submittedName>
</protein>
<feature type="repeat" description="TPR" evidence="3">
    <location>
        <begin position="160"/>
        <end position="193"/>
    </location>
</feature>
<evidence type="ECO:0000256" key="4">
    <source>
        <dbReference type="SAM" id="Phobius"/>
    </source>
</evidence>
<dbReference type="PANTHER" id="PTHR45586:SF1">
    <property type="entry name" value="LIPOPOLYSACCHARIDE ASSEMBLY PROTEIN B"/>
    <property type="match status" value="1"/>
</dbReference>
<dbReference type="PANTHER" id="PTHR45586">
    <property type="entry name" value="TPR REPEAT-CONTAINING PROTEIN PA4667"/>
    <property type="match status" value="1"/>
</dbReference>
<dbReference type="PROSITE" id="PS50005">
    <property type="entry name" value="TPR"/>
    <property type="match status" value="1"/>
</dbReference>
<evidence type="ECO:0000256" key="3">
    <source>
        <dbReference type="PROSITE-ProRule" id="PRU00339"/>
    </source>
</evidence>
<keyword evidence="4" id="KW-0812">Transmembrane</keyword>
<proteinExistence type="predicted"/>